<dbReference type="InterPro" id="IPR023091">
    <property type="entry name" value="MetalPrtase_cat_dom_sf_prd"/>
</dbReference>
<comment type="similarity">
    <text evidence="2">Belongs to the endoribonuclease YbeY family.</text>
</comment>
<dbReference type="GO" id="GO:0006364">
    <property type="term" value="P:rRNA processing"/>
    <property type="evidence" value="ECO:0007669"/>
    <property type="project" value="InterPro"/>
</dbReference>
<dbReference type="PANTHER" id="PTHR46986:SF1">
    <property type="entry name" value="ENDORIBONUCLEASE YBEY, CHLOROPLASTIC"/>
    <property type="match status" value="1"/>
</dbReference>
<evidence type="ECO:0000256" key="5">
    <source>
        <dbReference type="ARBA" id="ARBA00022759"/>
    </source>
</evidence>
<keyword evidence="3" id="KW-0540">Nuclease</keyword>
<evidence type="ECO:0000256" key="2">
    <source>
        <dbReference type="ARBA" id="ARBA00010875"/>
    </source>
</evidence>
<dbReference type="InterPro" id="IPR002036">
    <property type="entry name" value="YbeY"/>
</dbReference>
<dbReference type="NCBIfam" id="TIGR00043">
    <property type="entry name" value="rRNA maturation RNase YbeY"/>
    <property type="match status" value="1"/>
</dbReference>
<accession>A0A1X7VLX0</accession>
<evidence type="ECO:0000256" key="1">
    <source>
        <dbReference type="ARBA" id="ARBA00001947"/>
    </source>
</evidence>
<name>A0A1X7VLX0_AMPQE</name>
<dbReference type="HAMAP" id="MF_00009">
    <property type="entry name" value="Endoribonucl_YbeY"/>
    <property type="match status" value="1"/>
</dbReference>
<dbReference type="Gene3D" id="3.40.390.30">
    <property type="entry name" value="Metalloproteases ('zincins'), catalytic domain"/>
    <property type="match status" value="1"/>
</dbReference>
<dbReference type="EnsemblMetazoa" id="Aqu2.1.41067_001">
    <property type="protein sequence ID" value="Aqu2.1.41067_001"/>
    <property type="gene ID" value="Aqu2.1.41067"/>
</dbReference>
<keyword evidence="4" id="KW-0479">Metal-binding</keyword>
<dbReference type="PANTHER" id="PTHR46986">
    <property type="entry name" value="ENDORIBONUCLEASE YBEY, CHLOROPLASTIC"/>
    <property type="match status" value="1"/>
</dbReference>
<dbReference type="STRING" id="400682.A0A1X7VLX0"/>
<dbReference type="GO" id="GO:0004519">
    <property type="term" value="F:endonuclease activity"/>
    <property type="evidence" value="ECO:0007669"/>
    <property type="project" value="UniProtKB-KW"/>
</dbReference>
<dbReference type="AlphaFoldDB" id="A0A1X7VLX0"/>
<comment type="cofactor">
    <cofactor evidence="1">
        <name>Zn(2+)</name>
        <dbReference type="ChEBI" id="CHEBI:29105"/>
    </cofactor>
</comment>
<dbReference type="GO" id="GO:0046872">
    <property type="term" value="F:metal ion binding"/>
    <property type="evidence" value="ECO:0007669"/>
    <property type="project" value="UniProtKB-KW"/>
</dbReference>
<evidence type="ECO:0000256" key="6">
    <source>
        <dbReference type="ARBA" id="ARBA00022801"/>
    </source>
</evidence>
<dbReference type="SUPFAM" id="SSF55486">
    <property type="entry name" value="Metalloproteases ('zincins'), catalytic domain"/>
    <property type="match status" value="1"/>
</dbReference>
<dbReference type="OrthoDB" id="27226at2759"/>
<evidence type="ECO:0000256" key="4">
    <source>
        <dbReference type="ARBA" id="ARBA00022723"/>
    </source>
</evidence>
<evidence type="ECO:0000256" key="7">
    <source>
        <dbReference type="ARBA" id="ARBA00022833"/>
    </source>
</evidence>
<proteinExistence type="inferred from homology"/>
<evidence type="ECO:0000256" key="3">
    <source>
        <dbReference type="ARBA" id="ARBA00022722"/>
    </source>
</evidence>
<evidence type="ECO:0000313" key="8">
    <source>
        <dbReference type="EnsemblMetazoa" id="Aqu2.1.41067_001"/>
    </source>
</evidence>
<sequence>MLLLQVPLSCQKETSQSLSMLRHDKTDFCPSSQSTGSPVCWQGRLPRPLCSPSSSWIDFNMRKRVAQFPIVTTINAHATAPPRSMAVVWLKNLQTIVKLNESLLMTQAQFLLATAVRGTVGRGREVPRFGMSLVCVPSDEIQDINRRYRKLDEPTDVLSFPYHENLSPGQFPVINSIDDYNLGDIILGLPYIEDYCVKNKIKLHEHLPVVVTHGICHLLGYTHDTPTKHQQMYSREKATLTCYNNSFGTNIIPLSN</sequence>
<keyword evidence="5" id="KW-0255">Endonuclease</keyword>
<dbReference type="eggNOG" id="ENOG502R6QZ">
    <property type="taxonomic scope" value="Eukaryota"/>
</dbReference>
<protein>
    <submittedName>
        <fullName evidence="8">Uncharacterized protein</fullName>
    </submittedName>
</protein>
<organism evidence="8">
    <name type="scientific">Amphimedon queenslandica</name>
    <name type="common">Sponge</name>
    <dbReference type="NCBI Taxonomy" id="400682"/>
    <lineage>
        <taxon>Eukaryota</taxon>
        <taxon>Metazoa</taxon>
        <taxon>Porifera</taxon>
        <taxon>Demospongiae</taxon>
        <taxon>Heteroscleromorpha</taxon>
        <taxon>Haplosclerida</taxon>
        <taxon>Niphatidae</taxon>
        <taxon>Amphimedon</taxon>
    </lineage>
</organism>
<reference evidence="8" key="1">
    <citation type="submission" date="2017-05" db="UniProtKB">
        <authorList>
            <consortium name="EnsemblMetazoa"/>
        </authorList>
    </citation>
    <scope>IDENTIFICATION</scope>
</reference>
<dbReference type="Pfam" id="PF02130">
    <property type="entry name" value="YbeY"/>
    <property type="match status" value="1"/>
</dbReference>
<dbReference type="PROSITE" id="PS01306">
    <property type="entry name" value="UPF0054"/>
    <property type="match status" value="1"/>
</dbReference>
<dbReference type="InterPro" id="IPR020549">
    <property type="entry name" value="YbeY_CS"/>
</dbReference>
<dbReference type="InParanoid" id="A0A1X7VLX0"/>
<dbReference type="GO" id="GO:0004222">
    <property type="term" value="F:metalloendopeptidase activity"/>
    <property type="evidence" value="ECO:0007669"/>
    <property type="project" value="InterPro"/>
</dbReference>
<keyword evidence="6" id="KW-0378">Hydrolase</keyword>
<keyword evidence="7" id="KW-0862">Zinc</keyword>